<dbReference type="RefSeq" id="WP_021096358.1">
    <property type="nucleotide sequence ID" value="NZ_KE557320.1"/>
</dbReference>
<name>S9R6S4_9RHOB</name>
<keyword evidence="4" id="KW-0547">Nucleotide-binding</keyword>
<keyword evidence="3" id="KW-0479">Metal-binding</keyword>
<dbReference type="SUPFAM" id="SSF52402">
    <property type="entry name" value="Adenine nucleotide alpha hydrolases-like"/>
    <property type="match status" value="1"/>
</dbReference>
<keyword evidence="6" id="KW-0862">Zinc</keyword>
<evidence type="ECO:0000256" key="8">
    <source>
        <dbReference type="ARBA" id="ARBA00037993"/>
    </source>
</evidence>
<dbReference type="InterPro" id="IPR018317">
    <property type="entry name" value="QueC"/>
</dbReference>
<gene>
    <name evidence="11" type="ORF">ruthe_00246</name>
</gene>
<dbReference type="EC" id="6.3.4.20" evidence="9"/>
<dbReference type="OrthoDB" id="9789567at2"/>
<dbReference type="GO" id="GO:0005524">
    <property type="term" value="F:ATP binding"/>
    <property type="evidence" value="ECO:0007669"/>
    <property type="project" value="UniProtKB-KW"/>
</dbReference>
<dbReference type="PANTHER" id="PTHR42914:SF1">
    <property type="entry name" value="7-CYANO-7-DEAZAGUANINE SYNTHASE"/>
    <property type="match status" value="1"/>
</dbReference>
<evidence type="ECO:0000256" key="1">
    <source>
        <dbReference type="ARBA" id="ARBA00005061"/>
    </source>
</evidence>
<dbReference type="EMBL" id="AOLV01000004">
    <property type="protein sequence ID" value="EPX87673.1"/>
    <property type="molecule type" value="Genomic_DNA"/>
</dbReference>
<dbReference type="GO" id="GO:0046872">
    <property type="term" value="F:metal ion binding"/>
    <property type="evidence" value="ECO:0007669"/>
    <property type="project" value="UniProtKB-KW"/>
</dbReference>
<dbReference type="STRING" id="1123069.ruthe_00246"/>
<evidence type="ECO:0000256" key="5">
    <source>
        <dbReference type="ARBA" id="ARBA00022785"/>
    </source>
</evidence>
<dbReference type="GO" id="GO:0016874">
    <property type="term" value="F:ligase activity"/>
    <property type="evidence" value="ECO:0007669"/>
    <property type="project" value="UniProtKB-KW"/>
</dbReference>
<protein>
    <recommendedName>
        <fullName evidence="9">7-cyano-7-deazaguanine synthase</fullName>
        <ecNumber evidence="9">6.3.4.20</ecNumber>
    </recommendedName>
</protein>
<dbReference type="Pfam" id="PF06508">
    <property type="entry name" value="QueC"/>
    <property type="match status" value="1"/>
</dbReference>
<evidence type="ECO:0000256" key="7">
    <source>
        <dbReference type="ARBA" id="ARBA00022840"/>
    </source>
</evidence>
<proteinExistence type="inferred from homology"/>
<evidence type="ECO:0000256" key="10">
    <source>
        <dbReference type="ARBA" id="ARBA00047890"/>
    </source>
</evidence>
<dbReference type="PATRIC" id="fig|1123069.3.peg.210"/>
<keyword evidence="5" id="KW-0671">Queuosine biosynthesis</keyword>
<reference evidence="11 12" key="1">
    <citation type="journal article" date="2013" name="Stand. Genomic Sci.">
        <title>Genome sequence of the reddish-pigmented Rubellimicrobium thermophilum type strain (DSM 16684(T)), a member of the Roseobacter clade.</title>
        <authorList>
            <person name="Fiebig A."/>
            <person name="Riedel T."/>
            <person name="Gronow S."/>
            <person name="Petersen J."/>
            <person name="Klenk H.P."/>
            <person name="Goker M."/>
        </authorList>
    </citation>
    <scope>NUCLEOTIDE SEQUENCE [LARGE SCALE GENOMIC DNA]</scope>
    <source>
        <strain evidence="11 12">DSM 16684</strain>
    </source>
</reference>
<keyword evidence="12" id="KW-1185">Reference proteome</keyword>
<dbReference type="Gene3D" id="3.40.50.620">
    <property type="entry name" value="HUPs"/>
    <property type="match status" value="1"/>
</dbReference>
<dbReference type="InterPro" id="IPR014729">
    <property type="entry name" value="Rossmann-like_a/b/a_fold"/>
</dbReference>
<keyword evidence="7" id="KW-0067">ATP-binding</keyword>
<comment type="catalytic activity">
    <reaction evidence="10">
        <text>7-carboxy-7-carbaguanine + NH4(+) + 2 ATP = 7-cyano-7-carbaguanine + 2 AMP + 2 diphosphate + 2 H(+)</text>
        <dbReference type="Rhea" id="RHEA:27982"/>
        <dbReference type="ChEBI" id="CHEBI:15378"/>
        <dbReference type="ChEBI" id="CHEBI:28938"/>
        <dbReference type="ChEBI" id="CHEBI:30616"/>
        <dbReference type="ChEBI" id="CHEBI:33019"/>
        <dbReference type="ChEBI" id="CHEBI:45075"/>
        <dbReference type="ChEBI" id="CHEBI:61036"/>
        <dbReference type="ChEBI" id="CHEBI:456215"/>
        <dbReference type="EC" id="6.3.4.20"/>
    </reaction>
</comment>
<evidence type="ECO:0000256" key="9">
    <source>
        <dbReference type="ARBA" id="ARBA00039149"/>
    </source>
</evidence>
<organism evidence="11 12">
    <name type="scientific">Rubellimicrobium thermophilum DSM 16684</name>
    <dbReference type="NCBI Taxonomy" id="1123069"/>
    <lineage>
        <taxon>Bacteria</taxon>
        <taxon>Pseudomonadati</taxon>
        <taxon>Pseudomonadota</taxon>
        <taxon>Alphaproteobacteria</taxon>
        <taxon>Rhodobacterales</taxon>
        <taxon>Roseobacteraceae</taxon>
        <taxon>Rubellimicrobium</taxon>
    </lineage>
</organism>
<dbReference type="AlphaFoldDB" id="S9R6S4"/>
<keyword evidence="2" id="KW-0436">Ligase</keyword>
<evidence type="ECO:0000256" key="3">
    <source>
        <dbReference type="ARBA" id="ARBA00022723"/>
    </source>
</evidence>
<evidence type="ECO:0000256" key="4">
    <source>
        <dbReference type="ARBA" id="ARBA00022741"/>
    </source>
</evidence>
<sequence>MNVSDPGKNVNLRIDSISRSMVGNIPDLLIDLLEIAAYVYCVDQRIKRGTEMLMDYGKDWRRSLTFSIPVRHPEVWNGEEVQELLVETLGFLSDDSYAFRFRKAEAPVQPRDPYFHELLDAFQENDEVALFSGGVDSFAGAVNDIVTLGKSVTLVGHWSVPKVQNVQATLVDALKQRGYGRRLSYVPVWVSNTDIKPAEYTQRTRSFLFACIGLVVARMSGKDGFSFYENGVVSINPPLAGDVVGGRATRTTHPKVLRGLEDLFSTLLDRQIEIRTPLQWLTKKEVTETIAAAGMADMIGSTVSCTRTHSRTRRHTHCGVCSQCIDRRFAVLAAGMADHDPADQYKKDLLLSDRSVDDSLRMAMHYVSFFRKIGSMTKDRFLVDLPEIVSALDHFPDLSADEASAHLFDLFQRHARSVEDVIARAASEHAGPLFRGEVPAGSPWRPVLRVATVSRSPQAQTMISM</sequence>
<comment type="caution">
    <text evidence="11">The sequence shown here is derived from an EMBL/GenBank/DDBJ whole genome shotgun (WGS) entry which is preliminary data.</text>
</comment>
<evidence type="ECO:0000313" key="11">
    <source>
        <dbReference type="EMBL" id="EPX87673.1"/>
    </source>
</evidence>
<dbReference type="PANTHER" id="PTHR42914">
    <property type="entry name" value="7-CYANO-7-DEAZAGUANINE SYNTHASE"/>
    <property type="match status" value="1"/>
</dbReference>
<evidence type="ECO:0000256" key="2">
    <source>
        <dbReference type="ARBA" id="ARBA00022598"/>
    </source>
</evidence>
<comment type="pathway">
    <text evidence="1">Purine metabolism; 7-cyano-7-deazaguanine biosynthesis.</text>
</comment>
<dbReference type="GO" id="GO:0008616">
    <property type="term" value="P:tRNA queuosine(34) biosynthetic process"/>
    <property type="evidence" value="ECO:0007669"/>
    <property type="project" value="UniProtKB-KW"/>
</dbReference>
<dbReference type="Proteomes" id="UP000015346">
    <property type="component" value="Unassembled WGS sequence"/>
</dbReference>
<evidence type="ECO:0000256" key="6">
    <source>
        <dbReference type="ARBA" id="ARBA00022833"/>
    </source>
</evidence>
<dbReference type="HOGENOM" id="CLU_048552_0_0_5"/>
<comment type="similarity">
    <text evidence="8">Belongs to the QueC family.</text>
</comment>
<evidence type="ECO:0000313" key="12">
    <source>
        <dbReference type="Proteomes" id="UP000015346"/>
    </source>
</evidence>
<accession>S9R6S4</accession>